<name>A0AAW2PI28_SESRA</name>
<evidence type="ECO:0000313" key="6">
    <source>
        <dbReference type="EMBL" id="KAL0354519.1"/>
    </source>
</evidence>
<evidence type="ECO:0000256" key="3">
    <source>
        <dbReference type="ARBA" id="ARBA00022478"/>
    </source>
</evidence>
<organism evidence="6">
    <name type="scientific">Sesamum radiatum</name>
    <name type="common">Black benniseed</name>
    <dbReference type="NCBI Taxonomy" id="300843"/>
    <lineage>
        <taxon>Eukaryota</taxon>
        <taxon>Viridiplantae</taxon>
        <taxon>Streptophyta</taxon>
        <taxon>Embryophyta</taxon>
        <taxon>Tracheophyta</taxon>
        <taxon>Spermatophyta</taxon>
        <taxon>Magnoliopsida</taxon>
        <taxon>eudicotyledons</taxon>
        <taxon>Gunneridae</taxon>
        <taxon>Pentapetalae</taxon>
        <taxon>asterids</taxon>
        <taxon>lamiids</taxon>
        <taxon>Lamiales</taxon>
        <taxon>Pedaliaceae</taxon>
        <taxon>Sesamum</taxon>
    </lineage>
</organism>
<evidence type="ECO:0000256" key="2">
    <source>
        <dbReference type="ARBA" id="ARBA00009430"/>
    </source>
</evidence>
<reference evidence="6" key="2">
    <citation type="journal article" date="2024" name="Plant">
        <title>Genomic evolution and insights into agronomic trait innovations of Sesamum species.</title>
        <authorList>
            <person name="Miao H."/>
            <person name="Wang L."/>
            <person name="Qu L."/>
            <person name="Liu H."/>
            <person name="Sun Y."/>
            <person name="Le M."/>
            <person name="Wang Q."/>
            <person name="Wei S."/>
            <person name="Zheng Y."/>
            <person name="Lin W."/>
            <person name="Duan Y."/>
            <person name="Cao H."/>
            <person name="Xiong S."/>
            <person name="Wang X."/>
            <person name="Wei L."/>
            <person name="Li C."/>
            <person name="Ma Q."/>
            <person name="Ju M."/>
            <person name="Zhao R."/>
            <person name="Li G."/>
            <person name="Mu C."/>
            <person name="Tian Q."/>
            <person name="Mei H."/>
            <person name="Zhang T."/>
            <person name="Gao T."/>
            <person name="Zhang H."/>
        </authorList>
    </citation>
    <scope>NUCLEOTIDE SEQUENCE</scope>
    <source>
        <strain evidence="6">G02</strain>
    </source>
</reference>
<dbReference type="GO" id="GO:0003677">
    <property type="term" value="F:DNA binding"/>
    <property type="evidence" value="ECO:0007669"/>
    <property type="project" value="InterPro"/>
</dbReference>
<keyword evidence="5" id="KW-0539">Nucleus</keyword>
<keyword evidence="4" id="KW-0804">Transcription</keyword>
<dbReference type="GO" id="GO:0006351">
    <property type="term" value="P:DNA-templated transcription"/>
    <property type="evidence" value="ECO:0007669"/>
    <property type="project" value="InterPro"/>
</dbReference>
<sequence>MQVVVGVNGSQVNFVGSNYSGEATTPQLCNYALGVLDKETGVLTMVPIAANRIFRLDPKFGGTELPENEELDEAKGEITMEEKADKFRNLTVMYSTKKDIRRDVKRETLRQTEGPGTQEDVDHKLKGIEINTEALEAIASATNSRNVPPYDLDAFTR</sequence>
<evidence type="ECO:0000256" key="1">
    <source>
        <dbReference type="ARBA" id="ARBA00004604"/>
    </source>
</evidence>
<comment type="subcellular location">
    <subcellularLocation>
        <location evidence="1">Nucleus</location>
        <location evidence="1">Nucleolus</location>
    </subcellularLocation>
</comment>
<accession>A0AAW2PI28</accession>
<gene>
    <name evidence="6" type="ORF">Sradi_3898800</name>
</gene>
<reference evidence="6" key="1">
    <citation type="submission" date="2020-06" db="EMBL/GenBank/DDBJ databases">
        <authorList>
            <person name="Li T."/>
            <person name="Hu X."/>
            <person name="Zhang T."/>
            <person name="Song X."/>
            <person name="Zhang H."/>
            <person name="Dai N."/>
            <person name="Sheng W."/>
            <person name="Hou X."/>
            <person name="Wei L."/>
        </authorList>
    </citation>
    <scope>NUCLEOTIDE SEQUENCE</scope>
    <source>
        <strain evidence="6">G02</strain>
        <tissue evidence="6">Leaf</tissue>
    </source>
</reference>
<evidence type="ECO:0000256" key="5">
    <source>
        <dbReference type="ARBA" id="ARBA00023242"/>
    </source>
</evidence>
<dbReference type="GO" id="GO:0005730">
    <property type="term" value="C:nucleolus"/>
    <property type="evidence" value="ECO:0007669"/>
    <property type="project" value="UniProtKB-SubCell"/>
</dbReference>
<evidence type="ECO:0000256" key="4">
    <source>
        <dbReference type="ARBA" id="ARBA00023163"/>
    </source>
</evidence>
<dbReference type="InterPro" id="IPR009668">
    <property type="entry name" value="RNA_pol-assoc_fac_A49-like"/>
</dbReference>
<comment type="similarity">
    <text evidence="2">Belongs to the eukaryotic RPA49/POLR1E RNA polymerase subunit family.</text>
</comment>
<keyword evidence="3" id="KW-0240">DNA-directed RNA polymerase</keyword>
<dbReference type="AlphaFoldDB" id="A0AAW2PI28"/>
<dbReference type="Pfam" id="PF06870">
    <property type="entry name" value="RNA_pol_I_A49"/>
    <property type="match status" value="1"/>
</dbReference>
<dbReference type="PANTHER" id="PTHR14440">
    <property type="entry name" value="DNA-DIRECTED RNA POLYMERASE I SUBUNIT RPA49"/>
    <property type="match status" value="1"/>
</dbReference>
<proteinExistence type="inferred from homology"/>
<dbReference type="EMBL" id="JACGWJ010000017">
    <property type="protein sequence ID" value="KAL0354519.1"/>
    <property type="molecule type" value="Genomic_DNA"/>
</dbReference>
<dbReference type="GO" id="GO:0000428">
    <property type="term" value="C:DNA-directed RNA polymerase complex"/>
    <property type="evidence" value="ECO:0007669"/>
    <property type="project" value="UniProtKB-KW"/>
</dbReference>
<protein>
    <submittedName>
        <fullName evidence="6">Uncharacterized protein</fullName>
    </submittedName>
</protein>
<comment type="caution">
    <text evidence="6">The sequence shown here is derived from an EMBL/GenBank/DDBJ whole genome shotgun (WGS) entry which is preliminary data.</text>
</comment>